<proteinExistence type="predicted"/>
<evidence type="ECO:0000313" key="3">
    <source>
        <dbReference type="Proteomes" id="UP001177023"/>
    </source>
</evidence>
<reference evidence="2" key="1">
    <citation type="submission" date="2023-06" db="EMBL/GenBank/DDBJ databases">
        <authorList>
            <person name="Delattre M."/>
        </authorList>
    </citation>
    <scope>NUCLEOTIDE SEQUENCE</scope>
    <source>
        <strain evidence="2">AF72</strain>
    </source>
</reference>
<dbReference type="Proteomes" id="UP001177023">
    <property type="component" value="Unassembled WGS sequence"/>
</dbReference>
<dbReference type="PANTHER" id="PTHR12984:SF6">
    <property type="entry name" value="SCY1-LIKE PROTEIN 2"/>
    <property type="match status" value="1"/>
</dbReference>
<feature type="compositionally biased region" description="Polar residues" evidence="1">
    <location>
        <begin position="209"/>
        <end position="218"/>
    </location>
</feature>
<organism evidence="2 3">
    <name type="scientific">Mesorhabditis spiculigera</name>
    <dbReference type="NCBI Taxonomy" id="96644"/>
    <lineage>
        <taxon>Eukaryota</taxon>
        <taxon>Metazoa</taxon>
        <taxon>Ecdysozoa</taxon>
        <taxon>Nematoda</taxon>
        <taxon>Chromadorea</taxon>
        <taxon>Rhabditida</taxon>
        <taxon>Rhabditina</taxon>
        <taxon>Rhabditomorpha</taxon>
        <taxon>Rhabditoidea</taxon>
        <taxon>Rhabditidae</taxon>
        <taxon>Mesorhabditinae</taxon>
        <taxon>Mesorhabditis</taxon>
    </lineage>
</organism>
<dbReference type="InterPro" id="IPR051177">
    <property type="entry name" value="CIK-Related_Protein"/>
</dbReference>
<dbReference type="AlphaFoldDB" id="A0AA36G9P1"/>
<evidence type="ECO:0000313" key="2">
    <source>
        <dbReference type="EMBL" id="CAJ0584375.1"/>
    </source>
</evidence>
<name>A0AA36G9P1_9BILA</name>
<keyword evidence="3" id="KW-1185">Reference proteome</keyword>
<accession>A0AA36G9P1</accession>
<feature type="region of interest" description="Disordered" evidence="1">
    <location>
        <begin position="193"/>
        <end position="218"/>
    </location>
</feature>
<comment type="caution">
    <text evidence="2">The sequence shown here is derived from an EMBL/GenBank/DDBJ whole genome shotgun (WGS) entry which is preliminary data.</text>
</comment>
<protein>
    <recommendedName>
        <fullName evidence="4">SCY1-like protein 2</fullName>
    </recommendedName>
</protein>
<dbReference type="EMBL" id="CATQJA010002693">
    <property type="protein sequence ID" value="CAJ0584375.1"/>
    <property type="molecule type" value="Genomic_DNA"/>
</dbReference>
<evidence type="ECO:0000256" key="1">
    <source>
        <dbReference type="SAM" id="MobiDB-lite"/>
    </source>
</evidence>
<sequence length="238" mass="25863">MVMVMVRVQSLICIGNLLPNLEEWMVTDQIFPAIPKIAAKEPAVLMAILGIYERIFSGFSLAVELWARTSLPFLVFSSVDMSLNQDQYLQYVNFIEKVHNKVKEEHLKKLSTMSSDRDAINQGSGVLSAKAPQSENMSALDSVFNPTPTKSAAAASGISKPQNNTGVLSLEDKRRLAQQQETNTVTAATSTANAFDDPLGKSKKVPMNQMKSSSGAVQPTINTDWMGMGATGAFLLTC</sequence>
<gene>
    <name evidence="2" type="ORF">MSPICULIGERA_LOCUS22433</name>
</gene>
<dbReference type="PANTHER" id="PTHR12984">
    <property type="entry name" value="SCY1-RELATED S/T PROTEIN KINASE-LIKE"/>
    <property type="match status" value="1"/>
</dbReference>
<feature type="non-terminal residue" evidence="2">
    <location>
        <position position="1"/>
    </location>
</feature>
<evidence type="ECO:0008006" key="4">
    <source>
        <dbReference type="Google" id="ProtNLM"/>
    </source>
</evidence>